<comment type="caution">
    <text evidence="1">The sequence shown here is derived from an EMBL/GenBank/DDBJ whole genome shotgun (WGS) entry which is preliminary data.</text>
</comment>
<gene>
    <name evidence="1" type="ORF">LTS18_011625</name>
</gene>
<evidence type="ECO:0000313" key="2">
    <source>
        <dbReference type="Proteomes" id="UP001186974"/>
    </source>
</evidence>
<proteinExistence type="predicted"/>
<dbReference type="EMBL" id="JAWDJW010003388">
    <property type="protein sequence ID" value="KAK3076926.1"/>
    <property type="molecule type" value="Genomic_DNA"/>
</dbReference>
<accession>A0ACC3DJY0</accession>
<name>A0ACC3DJY0_9PEZI</name>
<organism evidence="1 2">
    <name type="scientific">Coniosporium uncinatum</name>
    <dbReference type="NCBI Taxonomy" id="93489"/>
    <lineage>
        <taxon>Eukaryota</taxon>
        <taxon>Fungi</taxon>
        <taxon>Dikarya</taxon>
        <taxon>Ascomycota</taxon>
        <taxon>Pezizomycotina</taxon>
        <taxon>Dothideomycetes</taxon>
        <taxon>Dothideomycetes incertae sedis</taxon>
        <taxon>Coniosporium</taxon>
    </lineage>
</organism>
<reference evidence="1" key="1">
    <citation type="submission" date="2024-09" db="EMBL/GenBank/DDBJ databases">
        <title>Black Yeasts Isolated from many extreme environments.</title>
        <authorList>
            <person name="Coleine C."/>
            <person name="Stajich J.E."/>
            <person name="Selbmann L."/>
        </authorList>
    </citation>
    <scope>NUCLEOTIDE SEQUENCE</scope>
    <source>
        <strain evidence="1">CCFEE 5737</strain>
    </source>
</reference>
<protein>
    <submittedName>
        <fullName evidence="1">Uncharacterized protein</fullName>
    </submittedName>
</protein>
<sequence>MLTLPRNSSTKRKSVTFSENEDIVRSDALDTWITTLDSHSSSDWKEASITSINVPSRNVSTRGKRSSRSSSSNLCLRSSGSWLCHSYEPGFPVALIDEPDIERFAGAKDPTAALRGNPPTPKPKLTIPQRDGSGKTLQDAAIIVPKQYQRPRCERLASYPDDNPPVETPSVTDRMSDQGMRRPTPTSEEITPTYAERELHHMRSESGLPVKHCRLDSRVDSLMTPSSRPTSPKENQPDALQPKQQSREDRIRVRKVRDLQRMKANGSIDEIVHRPFTAPATQMESETIRVSLEGSDPVYFPRIQRKPVGDRHKHRPSELAVIRAEGSPARRTGYTPKTGNMTLSPVMLVAEQIPVAKSKHVRKPARLVLRERNDMRPVAIAVRAQDSRVSTHTELVSGAASQSASGETVENGTACALQPVTTVYVQAPSPVTAEPTGPIPEPPSR</sequence>
<keyword evidence="2" id="KW-1185">Reference proteome</keyword>
<dbReference type="Proteomes" id="UP001186974">
    <property type="component" value="Unassembled WGS sequence"/>
</dbReference>
<feature type="non-terminal residue" evidence="1">
    <location>
        <position position="445"/>
    </location>
</feature>
<evidence type="ECO:0000313" key="1">
    <source>
        <dbReference type="EMBL" id="KAK3076926.1"/>
    </source>
</evidence>